<feature type="domain" description="YhaN AAA" evidence="2">
    <location>
        <begin position="1"/>
        <end position="205"/>
    </location>
</feature>
<dbReference type="PANTHER" id="PTHR41259">
    <property type="entry name" value="DOUBLE-STRAND BREAK REPAIR RAD50 ATPASE, PUTATIVE-RELATED"/>
    <property type="match status" value="1"/>
</dbReference>
<dbReference type="AlphaFoldDB" id="A0A3S3M787"/>
<feature type="coiled-coil region" evidence="1">
    <location>
        <begin position="765"/>
        <end position="824"/>
    </location>
</feature>
<dbReference type="InterPro" id="IPR027417">
    <property type="entry name" value="P-loop_NTPase"/>
</dbReference>
<evidence type="ECO:0000313" key="4">
    <source>
        <dbReference type="Proteomes" id="UP000288071"/>
    </source>
</evidence>
<feature type="coiled-coil region" evidence="1">
    <location>
        <begin position="911"/>
        <end position="957"/>
    </location>
</feature>
<keyword evidence="4" id="KW-1185">Reference proteome</keyword>
<dbReference type="EMBL" id="SAVA01000012">
    <property type="protein sequence ID" value="RWR49235.1"/>
    <property type="molecule type" value="Genomic_DNA"/>
</dbReference>
<reference evidence="3 4" key="1">
    <citation type="submission" date="2019-01" db="EMBL/GenBank/DDBJ databases">
        <title>Sinorhodobacter populi sp. nov. isolated from the symptomatic bark tissue of Populus euramericana canker.</title>
        <authorList>
            <person name="Xu G."/>
        </authorList>
    </citation>
    <scope>NUCLEOTIDE SEQUENCE [LARGE SCALE GENOMIC DNA]</scope>
    <source>
        <strain evidence="3 4">CGMCC 1.12963</strain>
    </source>
</reference>
<evidence type="ECO:0000256" key="1">
    <source>
        <dbReference type="SAM" id="Coils"/>
    </source>
</evidence>
<organism evidence="3 4">
    <name type="scientific">Paenirhodobacter huangdaonensis</name>
    <dbReference type="NCBI Taxonomy" id="2501515"/>
    <lineage>
        <taxon>Bacteria</taxon>
        <taxon>Pseudomonadati</taxon>
        <taxon>Pseudomonadota</taxon>
        <taxon>Alphaproteobacteria</taxon>
        <taxon>Rhodobacterales</taxon>
        <taxon>Rhodobacter group</taxon>
        <taxon>Paenirhodobacter</taxon>
    </lineage>
</organism>
<proteinExistence type="predicted"/>
<sequence length="1115" mass="116348">MRLDRLDLARYGRFTDTVLDFPAPEPGGPDLHVLFGPNEAGKSTIFSAWLDLLFGIPLRSRYDFLHPGPTMRIGATIRTEAGPLALSRIKRSTASLLDAHGAPLPETVLQAALGGLGREGYGAMFSLDDDTLERGGDSILASRGDLGEMLFSASAGLAGLGPELETMRTELDAFHAPGKRKGAVREAKARLGELDRARRDLDTSAAAAQKLAREVAAAEEGWTRTRAAADAADAALAAARATRAARPLRERLAAALAELAPLAALPEADPALDEQLRALTEARIGIDSRLAAAAAQAQTLEDRRAALAPDPAVLALTADLAAAEGLSAPHDTALVDLPHRIDAAQQIEASLRATQAALGRAGLPLADLLLSPARLAALRAALARRSGHEAALAAAGAEAETAQATLAEAEARRTVAGAGSDVCALGALLAQIGRDDPAATLALARRTEDLARADLVQALAALAPWRGDAETLAALSVPAPWQLAGWQAAAETTRTGLTDATRALAATASAPGETDIPGAEADADAARSRREALWAAHLATLTRESARAFEAALRADDRITAEAADRLAAARLQAREAAAQDRAMTELSAAQAARAAHLAEVAAATETLGLSGAGLDALLSWLSARETALAAQARLAAAEAETTRTTGAVDAAAQALAALLGQPMPAPGGFAALRAEALARVEAAGRIADLDRAAEAARETALRRAQALEKAAAQLAAWDTDWAALTADTALAGEPVEIEGLGRMLDLFDRLGQEAANHAALADRITKMEANRDRFRAALADLRTRLGLDDDTPWAALTARLRRAEEIERQREVLGADLAALRAAQAADGAAQQANEAGQAGIAAHLGAPTLRGRDLVTHLAACRTAGTLRTEIARLTRDLAAQPEPEAGGEDDASLAARETALQGAAEIARADAEESFAALREARRRLEAVGGDDAVARIEAERANLLNALAEDSRAHLAARFGLIAFETALRRYRDSHRSAMLARASEAFAALSRGAYAGLSAEPDGAQERLVALPAAGGAKLAADLSKGTRFQLYLALRIAGYAELARSRPTVPFIADDIMETFDDGRATAAFTLLGEMSRHGQVIYLTHHRHLCEIAREACPQARVLDLTAL</sequence>
<dbReference type="SUPFAM" id="SSF52540">
    <property type="entry name" value="P-loop containing nucleoside triphosphate hydrolases"/>
    <property type="match status" value="1"/>
</dbReference>
<reference evidence="4" key="2">
    <citation type="submission" date="2019-01" db="EMBL/GenBank/DDBJ databases">
        <title>Sinorhodobacter populi sp. nov. isolated from the symptomatic bark tissue of Populus euramericana canker.</title>
        <authorList>
            <person name="Li Y."/>
        </authorList>
    </citation>
    <scope>NUCLEOTIDE SEQUENCE [LARGE SCALE GENOMIC DNA]</scope>
    <source>
        <strain evidence="4">CGMCC 1.12963</strain>
    </source>
</reference>
<dbReference type="Pfam" id="PF13514">
    <property type="entry name" value="AAA_27"/>
    <property type="match status" value="1"/>
</dbReference>
<dbReference type="InterPro" id="IPR038734">
    <property type="entry name" value="YhaN_AAA"/>
</dbReference>
<protein>
    <submittedName>
        <fullName evidence="3">Chromosome segregation protein SMC</fullName>
    </submittedName>
</protein>
<dbReference type="Proteomes" id="UP000288071">
    <property type="component" value="Unassembled WGS sequence"/>
</dbReference>
<name>A0A3S3M787_9RHOB</name>
<evidence type="ECO:0000259" key="2">
    <source>
        <dbReference type="Pfam" id="PF13514"/>
    </source>
</evidence>
<comment type="caution">
    <text evidence="3">The sequence shown here is derived from an EMBL/GenBank/DDBJ whole genome shotgun (WGS) entry which is preliminary data.</text>
</comment>
<dbReference type="PANTHER" id="PTHR41259:SF1">
    <property type="entry name" value="DOUBLE-STRAND BREAK REPAIR RAD50 ATPASE, PUTATIVE-RELATED"/>
    <property type="match status" value="1"/>
</dbReference>
<evidence type="ECO:0000313" key="3">
    <source>
        <dbReference type="EMBL" id="RWR49235.1"/>
    </source>
</evidence>
<dbReference type="Gene3D" id="3.40.50.300">
    <property type="entry name" value="P-loop containing nucleotide triphosphate hydrolases"/>
    <property type="match status" value="2"/>
</dbReference>
<dbReference type="RefSeq" id="WP_128157489.1">
    <property type="nucleotide sequence ID" value="NZ_SAVA01000012.1"/>
</dbReference>
<keyword evidence="1" id="KW-0175">Coiled coil</keyword>
<accession>A0A3S3M787</accession>
<gene>
    <name evidence="3" type="ORF">EOW66_17040</name>
</gene>